<sequence length="110" mass="12333">MLGFVFGWVAWQGGWSEGESVMCMFACVRAYMVRRLPSVQGCDSGTRCARKNVFSLFDAFKFRARSHSTGNVLFSVYSSRSAPFLPAHCTKPTTGTKIEDLLPLLLRRET</sequence>
<keyword evidence="1" id="KW-0732">Signal</keyword>
<evidence type="ECO:0000256" key="1">
    <source>
        <dbReference type="SAM" id="SignalP"/>
    </source>
</evidence>
<accession>A0A2M4DCW6</accession>
<proteinExistence type="predicted"/>
<feature type="signal peptide" evidence="1">
    <location>
        <begin position="1"/>
        <end position="18"/>
    </location>
</feature>
<protein>
    <submittedName>
        <fullName evidence="2">Putative secreted protein</fullName>
    </submittedName>
</protein>
<organism evidence="2">
    <name type="scientific">Anopheles darlingi</name>
    <name type="common">Mosquito</name>
    <dbReference type="NCBI Taxonomy" id="43151"/>
    <lineage>
        <taxon>Eukaryota</taxon>
        <taxon>Metazoa</taxon>
        <taxon>Ecdysozoa</taxon>
        <taxon>Arthropoda</taxon>
        <taxon>Hexapoda</taxon>
        <taxon>Insecta</taxon>
        <taxon>Pterygota</taxon>
        <taxon>Neoptera</taxon>
        <taxon>Endopterygota</taxon>
        <taxon>Diptera</taxon>
        <taxon>Nematocera</taxon>
        <taxon>Culicoidea</taxon>
        <taxon>Culicidae</taxon>
        <taxon>Anophelinae</taxon>
        <taxon>Anopheles</taxon>
    </lineage>
</organism>
<evidence type="ECO:0000313" key="2">
    <source>
        <dbReference type="EMBL" id="MBW75444.1"/>
    </source>
</evidence>
<reference evidence="2" key="1">
    <citation type="submission" date="2018-01" db="EMBL/GenBank/DDBJ databases">
        <title>An insight into the sialome of Amazonian anophelines.</title>
        <authorList>
            <person name="Ribeiro J.M."/>
            <person name="Scarpassa V."/>
            <person name="Calvo E."/>
        </authorList>
    </citation>
    <scope>NUCLEOTIDE SEQUENCE</scope>
</reference>
<dbReference type="AlphaFoldDB" id="A0A2M4DCW6"/>
<name>A0A2M4DCW6_ANODA</name>
<dbReference type="EMBL" id="GGFL01011266">
    <property type="protein sequence ID" value="MBW75444.1"/>
    <property type="molecule type" value="Transcribed_RNA"/>
</dbReference>
<feature type="chain" id="PRO_5014663128" evidence="1">
    <location>
        <begin position="19"/>
        <end position="110"/>
    </location>
</feature>